<gene>
    <name evidence="2" type="ORF">N7472_010813</name>
</gene>
<dbReference type="AlphaFoldDB" id="A0A9W9IX80"/>
<evidence type="ECO:0000259" key="1">
    <source>
        <dbReference type="PROSITE" id="PS50011"/>
    </source>
</evidence>
<sequence length="248" mass="27864">MAAPPFDNPQLDILEMNETFEDINGIFGFAGTLVVYRMNGELYHGILKARYYPSTIVNPADLTDIIQIPSSAYSPLYTPELTRAQDPPTKDIHVKRPRLIGYDRLCKSPHPNATAESILAEAKVSGDRIRGLCFTKYSHTLMKRKSRSMRKTSKDYSGALVGVESGIRRLHSLGLVHNDINPSNIMFDGDELVIIDFGSCRSIGESKGFGTYEWYDEKVQLSLPENDLNGLKEIRIWLGDDLAFQFEA</sequence>
<dbReference type="Gene3D" id="1.10.510.10">
    <property type="entry name" value="Transferase(Phosphotransferase) domain 1"/>
    <property type="match status" value="1"/>
</dbReference>
<organism evidence="2 3">
    <name type="scientific">Penicillium cf. griseofulvum</name>
    <dbReference type="NCBI Taxonomy" id="2972120"/>
    <lineage>
        <taxon>Eukaryota</taxon>
        <taxon>Fungi</taxon>
        <taxon>Dikarya</taxon>
        <taxon>Ascomycota</taxon>
        <taxon>Pezizomycotina</taxon>
        <taxon>Eurotiomycetes</taxon>
        <taxon>Eurotiomycetidae</taxon>
        <taxon>Eurotiales</taxon>
        <taxon>Aspergillaceae</taxon>
        <taxon>Penicillium</taxon>
    </lineage>
</organism>
<evidence type="ECO:0000313" key="2">
    <source>
        <dbReference type="EMBL" id="KAJ5185973.1"/>
    </source>
</evidence>
<dbReference type="SUPFAM" id="SSF56112">
    <property type="entry name" value="Protein kinase-like (PK-like)"/>
    <property type="match status" value="1"/>
</dbReference>
<accession>A0A9W9IX80</accession>
<dbReference type="InterPro" id="IPR000719">
    <property type="entry name" value="Prot_kinase_dom"/>
</dbReference>
<dbReference type="GO" id="GO:0004672">
    <property type="term" value="F:protein kinase activity"/>
    <property type="evidence" value="ECO:0007669"/>
    <property type="project" value="InterPro"/>
</dbReference>
<name>A0A9W9IX80_9EURO</name>
<comment type="caution">
    <text evidence="2">The sequence shown here is derived from an EMBL/GenBank/DDBJ whole genome shotgun (WGS) entry which is preliminary data.</text>
</comment>
<proteinExistence type="predicted"/>
<keyword evidence="3" id="KW-1185">Reference proteome</keyword>
<dbReference type="PROSITE" id="PS50011">
    <property type="entry name" value="PROTEIN_KINASE_DOM"/>
    <property type="match status" value="1"/>
</dbReference>
<dbReference type="OrthoDB" id="4062651at2759"/>
<dbReference type="InterPro" id="IPR011009">
    <property type="entry name" value="Kinase-like_dom_sf"/>
</dbReference>
<dbReference type="GO" id="GO:0005524">
    <property type="term" value="F:ATP binding"/>
    <property type="evidence" value="ECO:0007669"/>
    <property type="project" value="InterPro"/>
</dbReference>
<reference evidence="2" key="1">
    <citation type="submission" date="2022-11" db="EMBL/GenBank/DDBJ databases">
        <authorList>
            <person name="Petersen C."/>
        </authorList>
    </citation>
    <scope>NUCLEOTIDE SEQUENCE</scope>
    <source>
        <strain evidence="2">IBT 16849</strain>
    </source>
</reference>
<reference evidence="2" key="2">
    <citation type="journal article" date="2023" name="IMA Fungus">
        <title>Comparative genomic study of the Penicillium genus elucidates a diverse pangenome and 15 lateral gene transfer events.</title>
        <authorList>
            <person name="Petersen C."/>
            <person name="Sorensen T."/>
            <person name="Nielsen M.R."/>
            <person name="Sondergaard T.E."/>
            <person name="Sorensen J.L."/>
            <person name="Fitzpatrick D.A."/>
            <person name="Frisvad J.C."/>
            <person name="Nielsen K.L."/>
        </authorList>
    </citation>
    <scope>NUCLEOTIDE SEQUENCE</scope>
    <source>
        <strain evidence="2">IBT 16849</strain>
    </source>
</reference>
<dbReference type="EMBL" id="JAPQKP010000006">
    <property type="protein sequence ID" value="KAJ5185973.1"/>
    <property type="molecule type" value="Genomic_DNA"/>
</dbReference>
<dbReference type="Pfam" id="PF00069">
    <property type="entry name" value="Pkinase"/>
    <property type="match status" value="1"/>
</dbReference>
<protein>
    <recommendedName>
        <fullName evidence="1">Protein kinase domain-containing protein</fullName>
    </recommendedName>
</protein>
<dbReference type="Proteomes" id="UP001150879">
    <property type="component" value="Unassembled WGS sequence"/>
</dbReference>
<evidence type="ECO:0000313" key="3">
    <source>
        <dbReference type="Proteomes" id="UP001150879"/>
    </source>
</evidence>
<feature type="domain" description="Protein kinase" evidence="1">
    <location>
        <begin position="1"/>
        <end position="248"/>
    </location>
</feature>